<dbReference type="Proteomes" id="UP000694892">
    <property type="component" value="Chromosome 8S"/>
</dbReference>
<proteinExistence type="predicted"/>
<evidence type="ECO:0000313" key="1">
    <source>
        <dbReference type="EMBL" id="OCT65232.1"/>
    </source>
</evidence>
<sequence length="68" mass="7125">MKTQLIAIESPTLANAQQVAVELETSALKVGVTLCTLPAPFPPPTIHCCFPVCKGTQVQCMKCGATPP</sequence>
<organism evidence="1 2">
    <name type="scientific">Xenopus laevis</name>
    <name type="common">African clawed frog</name>
    <dbReference type="NCBI Taxonomy" id="8355"/>
    <lineage>
        <taxon>Eukaryota</taxon>
        <taxon>Metazoa</taxon>
        <taxon>Chordata</taxon>
        <taxon>Craniata</taxon>
        <taxon>Vertebrata</taxon>
        <taxon>Euteleostomi</taxon>
        <taxon>Amphibia</taxon>
        <taxon>Batrachia</taxon>
        <taxon>Anura</taxon>
        <taxon>Pipoidea</taxon>
        <taxon>Pipidae</taxon>
        <taxon>Xenopodinae</taxon>
        <taxon>Xenopus</taxon>
        <taxon>Xenopus</taxon>
    </lineage>
</organism>
<accession>A0A974C2G7</accession>
<protein>
    <submittedName>
        <fullName evidence="1">Uncharacterized protein</fullName>
    </submittedName>
</protein>
<reference evidence="2" key="1">
    <citation type="journal article" date="2016" name="Nature">
        <title>Genome evolution in the allotetraploid frog Xenopus laevis.</title>
        <authorList>
            <person name="Session A.M."/>
            <person name="Uno Y."/>
            <person name="Kwon T."/>
            <person name="Chapman J.A."/>
            <person name="Toyoda A."/>
            <person name="Takahashi S."/>
            <person name="Fukui A."/>
            <person name="Hikosaka A."/>
            <person name="Suzuki A."/>
            <person name="Kondo M."/>
            <person name="van Heeringen S.J."/>
            <person name="Quigley I."/>
            <person name="Heinz S."/>
            <person name="Ogino H."/>
            <person name="Ochi H."/>
            <person name="Hellsten U."/>
            <person name="Lyons J.B."/>
            <person name="Simakov O."/>
            <person name="Putnam N."/>
            <person name="Stites J."/>
            <person name="Kuroki Y."/>
            <person name="Tanaka T."/>
            <person name="Michiue T."/>
            <person name="Watanabe M."/>
            <person name="Bogdanovic O."/>
            <person name="Lister R."/>
            <person name="Georgiou G."/>
            <person name="Paranjpe S.S."/>
            <person name="van Kruijsbergen I."/>
            <person name="Shu S."/>
            <person name="Carlson J."/>
            <person name="Kinoshita T."/>
            <person name="Ohta Y."/>
            <person name="Mawaribuchi S."/>
            <person name="Jenkins J."/>
            <person name="Grimwood J."/>
            <person name="Schmutz J."/>
            <person name="Mitros T."/>
            <person name="Mozaffari S.V."/>
            <person name="Suzuki Y."/>
            <person name="Haramoto Y."/>
            <person name="Yamamoto T.S."/>
            <person name="Takagi C."/>
            <person name="Heald R."/>
            <person name="Miller K."/>
            <person name="Haudenschild C."/>
            <person name="Kitzman J."/>
            <person name="Nakayama T."/>
            <person name="Izutsu Y."/>
            <person name="Robert J."/>
            <person name="Fortriede J."/>
            <person name="Burns K."/>
            <person name="Lotay V."/>
            <person name="Karimi K."/>
            <person name="Yasuoka Y."/>
            <person name="Dichmann D.S."/>
            <person name="Flajnik M.F."/>
            <person name="Houston D.W."/>
            <person name="Shendure J."/>
            <person name="DuPasquier L."/>
            <person name="Vize P.D."/>
            <person name="Zorn A.M."/>
            <person name="Ito M."/>
            <person name="Marcotte E.M."/>
            <person name="Wallingford J.B."/>
            <person name="Ito Y."/>
            <person name="Asashima M."/>
            <person name="Ueno N."/>
            <person name="Matsuda Y."/>
            <person name="Veenstra G.J."/>
            <person name="Fujiyama A."/>
            <person name="Harland R.M."/>
            <person name="Taira M."/>
            <person name="Rokhsar D.S."/>
        </authorList>
    </citation>
    <scope>NUCLEOTIDE SEQUENCE [LARGE SCALE GENOMIC DNA]</scope>
    <source>
        <strain evidence="2">J</strain>
    </source>
</reference>
<name>A0A974C2G7_XENLA</name>
<gene>
    <name evidence="1" type="ORF">XELAEV_18041471mg</name>
</gene>
<dbReference type="EMBL" id="CM004481">
    <property type="protein sequence ID" value="OCT65232.1"/>
    <property type="molecule type" value="Genomic_DNA"/>
</dbReference>
<evidence type="ECO:0000313" key="2">
    <source>
        <dbReference type="Proteomes" id="UP000694892"/>
    </source>
</evidence>
<dbReference type="AlphaFoldDB" id="A0A974C2G7"/>